<evidence type="ECO:0000313" key="3">
    <source>
        <dbReference type="Proteomes" id="UP000828251"/>
    </source>
</evidence>
<comment type="caution">
    <text evidence="2">The sequence shown here is derived from an EMBL/GenBank/DDBJ whole genome shotgun (WGS) entry which is preliminary data.</text>
</comment>
<proteinExistence type="predicted"/>
<dbReference type="EMBL" id="JAIQCV010000002">
    <property type="protein sequence ID" value="KAH1121357.1"/>
    <property type="molecule type" value="Genomic_DNA"/>
</dbReference>
<evidence type="ECO:0000313" key="2">
    <source>
        <dbReference type="EMBL" id="KAH1121357.1"/>
    </source>
</evidence>
<sequence>MNSGDKQDREGQFGETLEESLASSGRVSVQESEINAILPAASSDDPEVGTEALTQIVREVLEKVFEASLERTRWMVQAHRRSTGPCAIGNLGFSIVIGSTWPGNTDV</sequence>
<gene>
    <name evidence="2" type="ORF">J1N35_004517</name>
</gene>
<feature type="compositionally biased region" description="Basic and acidic residues" evidence="1">
    <location>
        <begin position="1"/>
        <end position="12"/>
    </location>
</feature>
<accession>A0A9D3WCX4</accession>
<reference evidence="2 3" key="1">
    <citation type="journal article" date="2021" name="Plant Biotechnol. J.">
        <title>Multi-omics assisted identification of the key and species-specific regulatory components of drought-tolerant mechanisms in Gossypium stocksii.</title>
        <authorList>
            <person name="Yu D."/>
            <person name="Ke L."/>
            <person name="Zhang D."/>
            <person name="Wu Y."/>
            <person name="Sun Y."/>
            <person name="Mei J."/>
            <person name="Sun J."/>
            <person name="Sun Y."/>
        </authorList>
    </citation>
    <scope>NUCLEOTIDE SEQUENCE [LARGE SCALE GENOMIC DNA]</scope>
    <source>
        <strain evidence="3">cv. E1</strain>
        <tissue evidence="2">Leaf</tissue>
    </source>
</reference>
<dbReference type="AlphaFoldDB" id="A0A9D3WCX4"/>
<protein>
    <submittedName>
        <fullName evidence="2">Uncharacterized protein</fullName>
    </submittedName>
</protein>
<feature type="region of interest" description="Disordered" evidence="1">
    <location>
        <begin position="1"/>
        <end position="27"/>
    </location>
</feature>
<keyword evidence="3" id="KW-1185">Reference proteome</keyword>
<evidence type="ECO:0000256" key="1">
    <source>
        <dbReference type="SAM" id="MobiDB-lite"/>
    </source>
</evidence>
<name>A0A9D3WCX4_9ROSI</name>
<organism evidence="2 3">
    <name type="scientific">Gossypium stocksii</name>
    <dbReference type="NCBI Taxonomy" id="47602"/>
    <lineage>
        <taxon>Eukaryota</taxon>
        <taxon>Viridiplantae</taxon>
        <taxon>Streptophyta</taxon>
        <taxon>Embryophyta</taxon>
        <taxon>Tracheophyta</taxon>
        <taxon>Spermatophyta</taxon>
        <taxon>Magnoliopsida</taxon>
        <taxon>eudicotyledons</taxon>
        <taxon>Gunneridae</taxon>
        <taxon>Pentapetalae</taxon>
        <taxon>rosids</taxon>
        <taxon>malvids</taxon>
        <taxon>Malvales</taxon>
        <taxon>Malvaceae</taxon>
        <taxon>Malvoideae</taxon>
        <taxon>Gossypium</taxon>
    </lineage>
</organism>
<dbReference type="Proteomes" id="UP000828251">
    <property type="component" value="Unassembled WGS sequence"/>
</dbReference>